<name>A0A8D8XZS7_9HEMI</name>
<evidence type="ECO:0000313" key="1">
    <source>
        <dbReference type="EMBL" id="CAG6712925.1"/>
    </source>
</evidence>
<accession>A0A8D8XZS7</accession>
<protein>
    <submittedName>
        <fullName evidence="1">Uncharacterized protein</fullName>
    </submittedName>
</protein>
<sequence>MVPIQHIQFILFYFILKKPKKFTLKDFRDVNFWITSHALTTKPLRSISILFFIKVLENIVQRTILYVYNLHWNLSTKYQNKRIFGWIKKESFSNIIICRRLKIWRYVESHGLEIKSKASSDEICRASCRRDEKSTI</sequence>
<dbReference type="AlphaFoldDB" id="A0A8D8XZS7"/>
<dbReference type="EMBL" id="HBUF01349945">
    <property type="protein sequence ID" value="CAG6712925.1"/>
    <property type="molecule type" value="Transcribed_RNA"/>
</dbReference>
<proteinExistence type="predicted"/>
<reference evidence="1" key="1">
    <citation type="submission" date="2021-05" db="EMBL/GenBank/DDBJ databases">
        <authorList>
            <person name="Alioto T."/>
            <person name="Alioto T."/>
            <person name="Gomez Garrido J."/>
        </authorList>
    </citation>
    <scope>NUCLEOTIDE SEQUENCE</scope>
</reference>
<organism evidence="1">
    <name type="scientific">Cacopsylla melanoneura</name>
    <dbReference type="NCBI Taxonomy" id="428564"/>
    <lineage>
        <taxon>Eukaryota</taxon>
        <taxon>Metazoa</taxon>
        <taxon>Ecdysozoa</taxon>
        <taxon>Arthropoda</taxon>
        <taxon>Hexapoda</taxon>
        <taxon>Insecta</taxon>
        <taxon>Pterygota</taxon>
        <taxon>Neoptera</taxon>
        <taxon>Paraneoptera</taxon>
        <taxon>Hemiptera</taxon>
        <taxon>Sternorrhyncha</taxon>
        <taxon>Psylloidea</taxon>
        <taxon>Psyllidae</taxon>
        <taxon>Psyllinae</taxon>
        <taxon>Cacopsylla</taxon>
    </lineage>
</organism>